<name>K9VQ17_9CYAN</name>
<dbReference type="SUPFAM" id="SSF53756">
    <property type="entry name" value="UDP-Glycosyltransferase/glycogen phosphorylase"/>
    <property type="match status" value="1"/>
</dbReference>
<dbReference type="InterPro" id="IPR002213">
    <property type="entry name" value="UDP_glucos_trans"/>
</dbReference>
<dbReference type="AlphaFoldDB" id="K9VQ17"/>
<dbReference type="InterPro" id="IPR050426">
    <property type="entry name" value="Glycosyltransferase_28"/>
</dbReference>
<dbReference type="PANTHER" id="PTHR48050">
    <property type="entry name" value="STEROL 3-BETA-GLUCOSYLTRANSFERASE"/>
    <property type="match status" value="1"/>
</dbReference>
<sequence>MTHFGIHCPVDTGHLNPMTTLGCELLRRGHRVTVFNFLDAKAKTLATGLEFQPFAEQEFPVGWFAEILSQRGKLSGLAALRHTFKAVAKTSDAILREAPMAIKKAGVEALLVDQVCIEGGTIAEFINIPFITVCSALLLNRDPNIPPICTLWQYDPTWKGRLRNQVSYQLLSLLARPIREGISEYRRKWKLPLHSHPNDYYSKLAQITQQSAELEFPRQNLPPHFHFTGPYHNPATRKPVPFPFEQLTGKPLIYASMGTIQNRLLDVFQTIASACEGLDAQLVISLGGGATPESLPPLPGNPIVVGYAPQLELLQKAALTITHAGMNTTLESLSNGVPMVAIPVANDQPGVAARIAWTGVGEVVALKELSVSKVRSAIVKVLTQESYKQRAIEMQEAIGRSGGVKRAADIIEQAVLTGKPVLASKI</sequence>
<dbReference type="OrthoDB" id="9805366at2"/>
<dbReference type="PATRIC" id="fig|179408.3.peg.7468"/>
<accession>K9VQ17</accession>
<reference evidence="1 2" key="1">
    <citation type="submission" date="2012-05" db="EMBL/GenBank/DDBJ databases">
        <title>Finished chromosome of genome of Oscillatoria sp. PCC 7112.</title>
        <authorList>
            <consortium name="US DOE Joint Genome Institute"/>
            <person name="Gugger M."/>
            <person name="Coursin T."/>
            <person name="Rippka R."/>
            <person name="Tandeau De Marsac N."/>
            <person name="Huntemann M."/>
            <person name="Wei C.-L."/>
            <person name="Han J."/>
            <person name="Detter J.C."/>
            <person name="Han C."/>
            <person name="Tapia R."/>
            <person name="Davenport K."/>
            <person name="Daligault H."/>
            <person name="Erkkila T."/>
            <person name="Gu W."/>
            <person name="Munk A.C.C."/>
            <person name="Teshima H."/>
            <person name="Xu Y."/>
            <person name="Chain P."/>
            <person name="Chen A."/>
            <person name="Krypides N."/>
            <person name="Mavromatis K."/>
            <person name="Markowitz V."/>
            <person name="Szeto E."/>
            <person name="Ivanova N."/>
            <person name="Mikhailova N."/>
            <person name="Ovchinnikova G."/>
            <person name="Pagani I."/>
            <person name="Pati A."/>
            <person name="Goodwin L."/>
            <person name="Peters L."/>
            <person name="Pitluck S."/>
            <person name="Woyke T."/>
            <person name="Kerfeld C."/>
        </authorList>
    </citation>
    <scope>NUCLEOTIDE SEQUENCE [LARGE SCALE GENOMIC DNA]</scope>
    <source>
        <strain evidence="1 2">PCC 7112</strain>
    </source>
</reference>
<dbReference type="FunFam" id="3.40.50.2000:FF:000072">
    <property type="entry name" value="Glycosyl transferase"/>
    <property type="match status" value="1"/>
</dbReference>
<proteinExistence type="predicted"/>
<organism evidence="1 2">
    <name type="scientific">Phormidium nigroviride PCC 7112</name>
    <dbReference type="NCBI Taxonomy" id="179408"/>
    <lineage>
        <taxon>Bacteria</taxon>
        <taxon>Bacillati</taxon>
        <taxon>Cyanobacteriota</taxon>
        <taxon>Cyanophyceae</taxon>
        <taxon>Oscillatoriophycideae</taxon>
        <taxon>Oscillatoriales</taxon>
        <taxon>Oscillatoriaceae</taxon>
        <taxon>Phormidium</taxon>
    </lineage>
</organism>
<dbReference type="GO" id="GO:0017000">
    <property type="term" value="P:antibiotic biosynthetic process"/>
    <property type="evidence" value="ECO:0007669"/>
    <property type="project" value="UniProtKB-ARBA"/>
</dbReference>
<dbReference type="GO" id="GO:0016758">
    <property type="term" value="F:hexosyltransferase activity"/>
    <property type="evidence" value="ECO:0007669"/>
    <property type="project" value="UniProtKB-ARBA"/>
</dbReference>
<dbReference type="KEGG" id="oni:Osc7112_5989"/>
<dbReference type="eggNOG" id="COG1819">
    <property type="taxonomic scope" value="Bacteria"/>
</dbReference>
<dbReference type="PANTHER" id="PTHR48050:SF13">
    <property type="entry name" value="STEROL 3-BETA-GLUCOSYLTRANSFERASE UGT80A2"/>
    <property type="match status" value="1"/>
</dbReference>
<keyword evidence="2" id="KW-1185">Reference proteome</keyword>
<dbReference type="GO" id="GO:0008194">
    <property type="term" value="F:UDP-glycosyltransferase activity"/>
    <property type="evidence" value="ECO:0007669"/>
    <property type="project" value="InterPro"/>
</dbReference>
<dbReference type="Gene3D" id="3.40.50.2000">
    <property type="entry name" value="Glycogen Phosphorylase B"/>
    <property type="match status" value="2"/>
</dbReference>
<dbReference type="Proteomes" id="UP000010478">
    <property type="component" value="Chromosome"/>
</dbReference>
<protein>
    <submittedName>
        <fullName evidence="1">Glycosyltransferase, MGT family</fullName>
    </submittedName>
</protein>
<dbReference type="RefSeq" id="WP_015179383.1">
    <property type="nucleotide sequence ID" value="NC_019729.1"/>
</dbReference>
<evidence type="ECO:0000313" key="1">
    <source>
        <dbReference type="EMBL" id="AFZ10183.1"/>
    </source>
</evidence>
<dbReference type="Pfam" id="PF00201">
    <property type="entry name" value="UDPGT"/>
    <property type="match status" value="1"/>
</dbReference>
<dbReference type="CDD" id="cd03784">
    <property type="entry name" value="GT1_Gtf-like"/>
    <property type="match status" value="1"/>
</dbReference>
<gene>
    <name evidence="1" type="ORF">Osc7112_5989</name>
</gene>
<dbReference type="HOGENOM" id="CLU_000537_7_1_3"/>
<evidence type="ECO:0000313" key="2">
    <source>
        <dbReference type="Proteomes" id="UP000010478"/>
    </source>
</evidence>
<dbReference type="EMBL" id="CP003614">
    <property type="protein sequence ID" value="AFZ10183.1"/>
    <property type="molecule type" value="Genomic_DNA"/>
</dbReference>
<dbReference type="STRING" id="179408.Osc7112_5989"/>
<keyword evidence="1" id="KW-0808">Transferase</keyword>